<proteinExistence type="predicted"/>
<evidence type="ECO:0000256" key="2">
    <source>
        <dbReference type="ARBA" id="ARBA00022840"/>
    </source>
</evidence>
<keyword evidence="1" id="KW-0547">Nucleotide-binding</keyword>
<dbReference type="InterPro" id="IPR036187">
    <property type="entry name" value="DNA_mismatch_repair_MutS_sf"/>
</dbReference>
<dbReference type="RefSeq" id="WP_406789442.1">
    <property type="nucleotide sequence ID" value="NZ_JBJIAA010000020.1"/>
</dbReference>
<name>A0ABW8TLQ3_9CLOT</name>
<dbReference type="SMART" id="SM00533">
    <property type="entry name" value="MUTSd"/>
    <property type="match status" value="1"/>
</dbReference>
<accession>A0ABW8TLQ3</accession>
<evidence type="ECO:0000313" key="8">
    <source>
        <dbReference type="Proteomes" id="UP001623592"/>
    </source>
</evidence>
<feature type="domain" description="DNA mismatch repair protein MutS core" evidence="5">
    <location>
        <begin position="9"/>
        <end position="256"/>
    </location>
</feature>
<dbReference type="PANTHER" id="PTHR11361">
    <property type="entry name" value="DNA MISMATCH REPAIR PROTEIN MUTS FAMILY MEMBER"/>
    <property type="match status" value="1"/>
</dbReference>
<dbReference type="SUPFAM" id="SSF48334">
    <property type="entry name" value="DNA repair protein MutS, domain III"/>
    <property type="match status" value="1"/>
</dbReference>
<dbReference type="EMBL" id="JBJIAA010000020">
    <property type="protein sequence ID" value="MFL0252787.1"/>
    <property type="molecule type" value="Genomic_DNA"/>
</dbReference>
<organism evidence="7 8">
    <name type="scientific">Clostridium neuense</name>
    <dbReference type="NCBI Taxonomy" id="1728934"/>
    <lineage>
        <taxon>Bacteria</taxon>
        <taxon>Bacillati</taxon>
        <taxon>Bacillota</taxon>
        <taxon>Clostridia</taxon>
        <taxon>Eubacteriales</taxon>
        <taxon>Clostridiaceae</taxon>
        <taxon>Clostridium</taxon>
    </lineage>
</organism>
<evidence type="ECO:0000256" key="4">
    <source>
        <dbReference type="SAM" id="Coils"/>
    </source>
</evidence>
<keyword evidence="4" id="KW-0175">Coiled coil</keyword>
<keyword evidence="2" id="KW-0067">ATP-binding</keyword>
<evidence type="ECO:0000256" key="1">
    <source>
        <dbReference type="ARBA" id="ARBA00022741"/>
    </source>
</evidence>
<protein>
    <submittedName>
        <fullName evidence="7">MutS-related protein</fullName>
    </submittedName>
</protein>
<comment type="caution">
    <text evidence="7">The sequence shown here is derived from an EMBL/GenBank/DDBJ whole genome shotgun (WGS) entry which is preliminary data.</text>
</comment>
<dbReference type="InterPro" id="IPR000432">
    <property type="entry name" value="DNA_mismatch_repair_MutS_C"/>
</dbReference>
<evidence type="ECO:0000256" key="3">
    <source>
        <dbReference type="ARBA" id="ARBA00023125"/>
    </source>
</evidence>
<dbReference type="SUPFAM" id="SSF52540">
    <property type="entry name" value="P-loop containing nucleoside triphosphate hydrolases"/>
    <property type="match status" value="1"/>
</dbReference>
<sequence>MTFLEDEAKEKIGFYYVMDKVKVSSVFGQEAFSALKPIILKKELLAEYENIELCLSKKEYFNDFKNIFMNFRDIKNTFKRSKAGNVLDEVELFEVKNFVILISKISALYKTCELNLKGITLRDFNKIYKLLNPMENKSSSFLIYDEYSQRLSQIRASKRNIEKLIYREKDSRRLQLLSDRAKIVNEEKAEELQVRKRLTNEISKYADELIDSTYVLGKLDMILAKAKCALDYGLSSPVLSDKIKIVNGVNPMVKDKVEKKGGSFKPITVQFSKGTTVITGANMGGKTVALSIVALNYLLAYLGFYVFADSFEFVPLDFMCFLSEDAESLQNGLSTFGGEVIKLKRILAELNGKRGFIIFDEFARGTNPEEGSNITKALVKYLGKFDSITAISTHYDGVCSFADVHYQVKGLKNVDLSLINNIEGEEEFIMLINRYMDYSLEKAEKGAAIPKDALNICTLMGLDSEIINTARKFYKEG</sequence>
<dbReference type="InterPro" id="IPR007696">
    <property type="entry name" value="DNA_mismatch_repair_MutS_core"/>
</dbReference>
<gene>
    <name evidence="7" type="ORF">ACJDT4_20465</name>
</gene>
<evidence type="ECO:0000259" key="6">
    <source>
        <dbReference type="SMART" id="SM00534"/>
    </source>
</evidence>
<evidence type="ECO:0000259" key="5">
    <source>
        <dbReference type="SMART" id="SM00533"/>
    </source>
</evidence>
<reference evidence="7 8" key="1">
    <citation type="submission" date="2024-11" db="EMBL/GenBank/DDBJ databases">
        <authorList>
            <person name="Heng Y.C."/>
            <person name="Lim A.C.H."/>
            <person name="Lee J.K.Y."/>
            <person name="Kittelmann S."/>
        </authorList>
    </citation>
    <scope>NUCLEOTIDE SEQUENCE [LARGE SCALE GENOMIC DNA]</scope>
    <source>
        <strain evidence="7 8">WILCCON 0114</strain>
    </source>
</reference>
<dbReference type="InterPro" id="IPR045076">
    <property type="entry name" value="MutS"/>
</dbReference>
<feature type="coiled-coil region" evidence="4">
    <location>
        <begin position="144"/>
        <end position="208"/>
    </location>
</feature>
<dbReference type="PANTHER" id="PTHR11361:SF14">
    <property type="entry name" value="DNA MISMATCH REPAIR PROTEIN MUTS, TYPE 2"/>
    <property type="match status" value="1"/>
</dbReference>
<evidence type="ECO:0000313" key="7">
    <source>
        <dbReference type="EMBL" id="MFL0252787.1"/>
    </source>
</evidence>
<keyword evidence="3" id="KW-0238">DNA-binding</keyword>
<dbReference type="InterPro" id="IPR027417">
    <property type="entry name" value="P-loop_NTPase"/>
</dbReference>
<dbReference type="Proteomes" id="UP001623592">
    <property type="component" value="Unassembled WGS sequence"/>
</dbReference>
<dbReference type="Gene3D" id="3.40.50.300">
    <property type="entry name" value="P-loop containing nucleotide triphosphate hydrolases"/>
    <property type="match status" value="1"/>
</dbReference>
<keyword evidence="8" id="KW-1185">Reference proteome</keyword>
<dbReference type="SMART" id="SM00534">
    <property type="entry name" value="MUTSac"/>
    <property type="match status" value="1"/>
</dbReference>
<feature type="domain" description="DNA mismatch repair proteins mutS family" evidence="6">
    <location>
        <begin position="273"/>
        <end position="475"/>
    </location>
</feature>
<dbReference type="Pfam" id="PF00488">
    <property type="entry name" value="MutS_V"/>
    <property type="match status" value="1"/>
</dbReference>